<evidence type="ECO:0000256" key="3">
    <source>
        <dbReference type="ARBA" id="ARBA00022676"/>
    </source>
</evidence>
<keyword evidence="6 7" id="KW-0472">Membrane</keyword>
<dbReference type="InterPro" id="IPR029044">
    <property type="entry name" value="Nucleotide-diphossugar_trans"/>
</dbReference>
<keyword evidence="3" id="KW-0808">Transferase</keyword>
<keyword evidence="5 7" id="KW-1133">Transmembrane helix</keyword>
<comment type="subcellular location">
    <subcellularLocation>
        <location evidence="1">Membrane</location>
        <topology evidence="1">Multi-pass membrane protein</topology>
    </subcellularLocation>
</comment>
<gene>
    <name evidence="8" type="ORF">SNEC2469_LOCUS31954</name>
</gene>
<evidence type="ECO:0000256" key="4">
    <source>
        <dbReference type="ARBA" id="ARBA00022692"/>
    </source>
</evidence>
<feature type="transmembrane region" description="Helical" evidence="7">
    <location>
        <begin position="409"/>
        <end position="428"/>
    </location>
</feature>
<dbReference type="EC" id="2.4.1.16" evidence="2"/>
<dbReference type="GO" id="GO:0016020">
    <property type="term" value="C:membrane"/>
    <property type="evidence" value="ECO:0007669"/>
    <property type="project" value="UniProtKB-SubCell"/>
</dbReference>
<dbReference type="GO" id="GO:0004100">
    <property type="term" value="F:chitin synthase activity"/>
    <property type="evidence" value="ECO:0007669"/>
    <property type="project" value="UniProtKB-EC"/>
</dbReference>
<proteinExistence type="predicted"/>
<dbReference type="SUPFAM" id="SSF53448">
    <property type="entry name" value="Nucleotide-diphospho-sugar transferases"/>
    <property type="match status" value="1"/>
</dbReference>
<dbReference type="PANTHER" id="PTHR22914:SF41">
    <property type="entry name" value="CHITIN SYNTHASE 7"/>
    <property type="match status" value="1"/>
</dbReference>
<feature type="transmembrane region" description="Helical" evidence="7">
    <location>
        <begin position="590"/>
        <end position="613"/>
    </location>
</feature>
<keyword evidence="4 7" id="KW-0812">Transmembrane</keyword>
<dbReference type="PANTHER" id="PTHR22914">
    <property type="entry name" value="CHITIN SYNTHASE"/>
    <property type="match status" value="1"/>
</dbReference>
<dbReference type="EMBL" id="CAJNJA010079053">
    <property type="protein sequence ID" value="CAE7924212.1"/>
    <property type="molecule type" value="Genomic_DNA"/>
</dbReference>
<dbReference type="AlphaFoldDB" id="A0A813BUF2"/>
<evidence type="ECO:0000313" key="8">
    <source>
        <dbReference type="EMBL" id="CAE7924212.1"/>
    </source>
</evidence>
<accession>A0A813BUF2</accession>
<feature type="transmembrane region" description="Helical" evidence="7">
    <location>
        <begin position="344"/>
        <end position="371"/>
    </location>
</feature>
<evidence type="ECO:0000256" key="6">
    <source>
        <dbReference type="ARBA" id="ARBA00023136"/>
    </source>
</evidence>
<sequence>MSLNISDDPERKEDVAVVLSCYNETREELQHSISTLDSVESGSSARLMIFVDGLQHVDQDEILDWFHRARQEADVENQEKHKHDEVQTMEDLEILASLTSILPLSKAELAHGCVCVRGMKEAPVPYPFEIYVKGKDCPRSKRASQALCMSILQASHNAGRANPKALLLLDGDCRVEPTHVGKMYRCLQDQHLAACGPFLLTKKTHNFCLLVQLMRDWFSQRMLWLGQSAVRFQLPLNGSCAMYAMETVRAVQTDFCRGVYEHSILDSMMIEMGEDSFMTNLVHEKYQNGGGIRFLPHCWATSFMPETWNEYLAQQCRWKRSHMGNRLTMLFHKPNAWLCQPTRWVFWPIYVASFLWTPFLAPATLTLWFSFLTGRFLERFFQLEMDCYPFSWSFLVSAGHQSIPACIHFLLWLVLILYAFASAGCSVCQRRWLHTAGTSFFMLLGALQMAVLLVGYGAWKNPFFWASTLGVCVLMMAAQAPHGTRRMWAGLLIFVVPLTTFIENLQQPIVAVANADGLGAKWGTRGKAAKSQRGRCCCIVQKAEPETGDECQRQCAREIRLWSRRALLPLWLVVNYGLGEWVFQMDCVDAVAIAVSLMMAGFMLFHLCLGLGYSCWLAIFLRRHTVQGTAVMP</sequence>
<reference evidence="8" key="1">
    <citation type="submission" date="2021-02" db="EMBL/GenBank/DDBJ databases">
        <authorList>
            <person name="Dougan E. K."/>
            <person name="Rhodes N."/>
            <person name="Thang M."/>
            <person name="Chan C."/>
        </authorList>
    </citation>
    <scope>NUCLEOTIDE SEQUENCE</scope>
</reference>
<dbReference type="Proteomes" id="UP000601435">
    <property type="component" value="Unassembled WGS sequence"/>
</dbReference>
<feature type="transmembrane region" description="Helical" evidence="7">
    <location>
        <begin position="463"/>
        <end position="480"/>
    </location>
</feature>
<evidence type="ECO:0000256" key="1">
    <source>
        <dbReference type="ARBA" id="ARBA00004141"/>
    </source>
</evidence>
<dbReference type="InterPro" id="IPR004835">
    <property type="entry name" value="Chitin_synth"/>
</dbReference>
<protein>
    <recommendedName>
        <fullName evidence="2">chitin synthase</fullName>
        <ecNumber evidence="2">2.4.1.16</ecNumber>
    </recommendedName>
</protein>
<evidence type="ECO:0000256" key="7">
    <source>
        <dbReference type="SAM" id="Phobius"/>
    </source>
</evidence>
<dbReference type="GO" id="GO:0006031">
    <property type="term" value="P:chitin biosynthetic process"/>
    <property type="evidence" value="ECO:0007669"/>
    <property type="project" value="TreeGrafter"/>
</dbReference>
<dbReference type="OrthoDB" id="370884at2759"/>
<evidence type="ECO:0000256" key="5">
    <source>
        <dbReference type="ARBA" id="ARBA00022989"/>
    </source>
</evidence>
<evidence type="ECO:0000313" key="9">
    <source>
        <dbReference type="Proteomes" id="UP000601435"/>
    </source>
</evidence>
<keyword evidence="9" id="KW-1185">Reference proteome</keyword>
<keyword evidence="3" id="KW-0328">Glycosyltransferase</keyword>
<organism evidence="8 9">
    <name type="scientific">Symbiodinium necroappetens</name>
    <dbReference type="NCBI Taxonomy" id="1628268"/>
    <lineage>
        <taxon>Eukaryota</taxon>
        <taxon>Sar</taxon>
        <taxon>Alveolata</taxon>
        <taxon>Dinophyceae</taxon>
        <taxon>Suessiales</taxon>
        <taxon>Symbiodiniaceae</taxon>
        <taxon>Symbiodinium</taxon>
    </lineage>
</organism>
<comment type="caution">
    <text evidence="8">The sequence shown here is derived from an EMBL/GenBank/DDBJ whole genome shotgun (WGS) entry which is preliminary data.</text>
</comment>
<evidence type="ECO:0000256" key="2">
    <source>
        <dbReference type="ARBA" id="ARBA00012543"/>
    </source>
</evidence>
<feature type="transmembrane region" description="Helical" evidence="7">
    <location>
        <begin position="566"/>
        <end position="584"/>
    </location>
</feature>
<feature type="transmembrane region" description="Helical" evidence="7">
    <location>
        <begin position="440"/>
        <end position="457"/>
    </location>
</feature>
<dbReference type="GO" id="GO:0071944">
    <property type="term" value="C:cell periphery"/>
    <property type="evidence" value="ECO:0007669"/>
    <property type="project" value="TreeGrafter"/>
</dbReference>
<name>A0A813BUF2_9DINO</name>